<name>A0A0A8ZWQ5_ARUDO</name>
<protein>
    <submittedName>
        <fullName evidence="1">Uncharacterized protein</fullName>
    </submittedName>
</protein>
<accession>A0A0A8ZWQ5</accession>
<dbReference type="EMBL" id="GBRH01258678">
    <property type="protein sequence ID" value="JAD39217.1"/>
    <property type="molecule type" value="Transcribed_RNA"/>
</dbReference>
<proteinExistence type="predicted"/>
<reference evidence="1" key="1">
    <citation type="submission" date="2014-09" db="EMBL/GenBank/DDBJ databases">
        <authorList>
            <person name="Magalhaes I.L.F."/>
            <person name="Oliveira U."/>
            <person name="Santos F.R."/>
            <person name="Vidigal T.H.D.A."/>
            <person name="Brescovit A.D."/>
            <person name="Santos A.J."/>
        </authorList>
    </citation>
    <scope>NUCLEOTIDE SEQUENCE</scope>
    <source>
        <tissue evidence="1">Shoot tissue taken approximately 20 cm above the soil surface</tissue>
    </source>
</reference>
<evidence type="ECO:0000313" key="1">
    <source>
        <dbReference type="EMBL" id="JAD39217.1"/>
    </source>
</evidence>
<dbReference type="AlphaFoldDB" id="A0A0A8ZWQ5"/>
<organism evidence="1">
    <name type="scientific">Arundo donax</name>
    <name type="common">Giant reed</name>
    <name type="synonym">Donax arundinaceus</name>
    <dbReference type="NCBI Taxonomy" id="35708"/>
    <lineage>
        <taxon>Eukaryota</taxon>
        <taxon>Viridiplantae</taxon>
        <taxon>Streptophyta</taxon>
        <taxon>Embryophyta</taxon>
        <taxon>Tracheophyta</taxon>
        <taxon>Spermatophyta</taxon>
        <taxon>Magnoliopsida</taxon>
        <taxon>Liliopsida</taxon>
        <taxon>Poales</taxon>
        <taxon>Poaceae</taxon>
        <taxon>PACMAD clade</taxon>
        <taxon>Arundinoideae</taxon>
        <taxon>Arundineae</taxon>
        <taxon>Arundo</taxon>
    </lineage>
</organism>
<reference evidence="1" key="2">
    <citation type="journal article" date="2015" name="Data Brief">
        <title>Shoot transcriptome of the giant reed, Arundo donax.</title>
        <authorList>
            <person name="Barrero R.A."/>
            <person name="Guerrero F.D."/>
            <person name="Moolhuijzen P."/>
            <person name="Goolsby J.A."/>
            <person name="Tidwell J."/>
            <person name="Bellgard S.E."/>
            <person name="Bellgard M.I."/>
        </authorList>
    </citation>
    <scope>NUCLEOTIDE SEQUENCE</scope>
    <source>
        <tissue evidence="1">Shoot tissue taken approximately 20 cm above the soil surface</tissue>
    </source>
</reference>
<sequence length="30" mass="3573">MYLPVLDPSYHGQEDWDSKRSLQETYTIVT</sequence>